<feature type="region of interest" description="Disordered" evidence="1">
    <location>
        <begin position="287"/>
        <end position="350"/>
    </location>
</feature>
<feature type="transmembrane region" description="Helical" evidence="2">
    <location>
        <begin position="37"/>
        <end position="59"/>
    </location>
</feature>
<feature type="compositionally biased region" description="Low complexity" evidence="1">
    <location>
        <begin position="249"/>
        <end position="262"/>
    </location>
</feature>
<feature type="compositionally biased region" description="Basic and acidic residues" evidence="1">
    <location>
        <begin position="70"/>
        <end position="85"/>
    </location>
</feature>
<feature type="region of interest" description="Disordered" evidence="1">
    <location>
        <begin position="68"/>
        <end position="90"/>
    </location>
</feature>
<protein>
    <submittedName>
        <fullName evidence="3">Uncharacterized protein</fullName>
    </submittedName>
</protein>
<evidence type="ECO:0000256" key="2">
    <source>
        <dbReference type="SAM" id="Phobius"/>
    </source>
</evidence>
<name>A0A8H6VSG1_MYCCL</name>
<feature type="region of interest" description="Disordered" evidence="1">
    <location>
        <begin position="156"/>
        <end position="195"/>
    </location>
</feature>
<keyword evidence="2" id="KW-0472">Membrane</keyword>
<sequence>MPSVADTAPAQPAPTPTRAASTTTTAAAPTTSSNITLIQIVIAAVCGVLLLVLLMFILWKYRRRQNAKTKARDAARNRAQEDAYGGRETPQVGEVVSRTHPAGLMIMKADGSGTPRFVHTPGTNMRTAIRRADGAWEFSDPRAPFRPEIIADDVDRGSVYTTNDRPDTASHSQLGYARTYSRSPSPAASASGRSDAGVNELLVPQRQTVAPWGAVPKTSASEAWRGGVYSPEPTTASANKTFLPPPLPSASSSSSALLSAPAREQDDELVSPVSAYSNVLYVDVDRERDPFRTPRGSPSPTPRRPERTDPSPLWTPAPEPGKTFLEPAVSTPIPTRPDPTAPLWTPAPTQGTKTFFEEQMPVLAGPGPVTAGAQRVIGESRAAREIRLGYEALDRGEGPSSGAVGGVPVAEAGLSPAARAKEAESRAARAIRQGYDERDSEYAEMGELPAY</sequence>
<organism evidence="3 4">
    <name type="scientific">Mycena chlorophos</name>
    <name type="common">Agaric fungus</name>
    <name type="synonym">Agaricus chlorophos</name>
    <dbReference type="NCBI Taxonomy" id="658473"/>
    <lineage>
        <taxon>Eukaryota</taxon>
        <taxon>Fungi</taxon>
        <taxon>Dikarya</taxon>
        <taxon>Basidiomycota</taxon>
        <taxon>Agaricomycotina</taxon>
        <taxon>Agaricomycetes</taxon>
        <taxon>Agaricomycetidae</taxon>
        <taxon>Agaricales</taxon>
        <taxon>Marasmiineae</taxon>
        <taxon>Mycenaceae</taxon>
        <taxon>Mycena</taxon>
    </lineage>
</organism>
<feature type="region of interest" description="Disordered" evidence="1">
    <location>
        <begin position="1"/>
        <end position="28"/>
    </location>
</feature>
<evidence type="ECO:0000313" key="4">
    <source>
        <dbReference type="Proteomes" id="UP000613580"/>
    </source>
</evidence>
<gene>
    <name evidence="3" type="ORF">HMN09_01399100</name>
</gene>
<feature type="compositionally biased region" description="Polar residues" evidence="1">
    <location>
        <begin position="159"/>
        <end position="173"/>
    </location>
</feature>
<proteinExistence type="predicted"/>
<keyword evidence="4" id="KW-1185">Reference proteome</keyword>
<evidence type="ECO:0000313" key="3">
    <source>
        <dbReference type="EMBL" id="KAF7288363.1"/>
    </source>
</evidence>
<keyword evidence="2" id="KW-0812">Transmembrane</keyword>
<dbReference type="Proteomes" id="UP000613580">
    <property type="component" value="Unassembled WGS sequence"/>
</dbReference>
<dbReference type="AlphaFoldDB" id="A0A8H6VSG1"/>
<keyword evidence="2" id="KW-1133">Transmembrane helix</keyword>
<comment type="caution">
    <text evidence="3">The sequence shown here is derived from an EMBL/GenBank/DDBJ whole genome shotgun (WGS) entry which is preliminary data.</text>
</comment>
<feature type="compositionally biased region" description="Low complexity" evidence="1">
    <location>
        <begin position="181"/>
        <end position="195"/>
    </location>
</feature>
<dbReference type="OrthoDB" id="2848852at2759"/>
<dbReference type="EMBL" id="JACAZE010000036">
    <property type="protein sequence ID" value="KAF7288363.1"/>
    <property type="molecule type" value="Genomic_DNA"/>
</dbReference>
<accession>A0A8H6VSG1</accession>
<reference evidence="3" key="1">
    <citation type="submission" date="2020-05" db="EMBL/GenBank/DDBJ databases">
        <title>Mycena genomes resolve the evolution of fungal bioluminescence.</title>
        <authorList>
            <person name="Tsai I.J."/>
        </authorList>
    </citation>
    <scope>NUCLEOTIDE SEQUENCE</scope>
    <source>
        <strain evidence="3">110903Hualien_Pintung</strain>
    </source>
</reference>
<feature type="region of interest" description="Disordered" evidence="1">
    <location>
        <begin position="220"/>
        <end position="270"/>
    </location>
</feature>
<feature type="region of interest" description="Disordered" evidence="1">
    <location>
        <begin position="430"/>
        <end position="451"/>
    </location>
</feature>
<evidence type="ECO:0000256" key="1">
    <source>
        <dbReference type="SAM" id="MobiDB-lite"/>
    </source>
</evidence>